<dbReference type="GO" id="GO:0000162">
    <property type="term" value="P:L-tryptophan biosynthetic process"/>
    <property type="evidence" value="ECO:0007669"/>
    <property type="project" value="InterPro"/>
</dbReference>
<evidence type="ECO:0000256" key="1">
    <source>
        <dbReference type="ARBA" id="ARBA00022676"/>
    </source>
</evidence>
<dbReference type="InterPro" id="IPR005940">
    <property type="entry name" value="Anthranilate_Pribosyl_Tfrase"/>
</dbReference>
<gene>
    <name evidence="4" type="ORF">CDCA_CDCA12G3366</name>
</gene>
<organism evidence="4 5">
    <name type="scientific">Cyanidium caldarium</name>
    <name type="common">Red alga</name>
    <dbReference type="NCBI Taxonomy" id="2771"/>
    <lineage>
        <taxon>Eukaryota</taxon>
        <taxon>Rhodophyta</taxon>
        <taxon>Bangiophyceae</taxon>
        <taxon>Cyanidiales</taxon>
        <taxon>Cyanidiaceae</taxon>
        <taxon>Cyanidium</taxon>
    </lineage>
</organism>
<dbReference type="Proteomes" id="UP001301350">
    <property type="component" value="Unassembled WGS sequence"/>
</dbReference>
<accession>A0AAV9IZ65</accession>
<name>A0AAV9IZ65_CYACA</name>
<keyword evidence="2" id="KW-0808">Transferase</keyword>
<dbReference type="PANTHER" id="PTHR43285:SF2">
    <property type="entry name" value="ANTHRANILATE PHOSPHORIBOSYLTRANSFERASE"/>
    <property type="match status" value="1"/>
</dbReference>
<dbReference type="SUPFAM" id="SSF52418">
    <property type="entry name" value="Nucleoside phosphorylase/phosphoribosyltransferase catalytic domain"/>
    <property type="match status" value="1"/>
</dbReference>
<reference evidence="4 5" key="1">
    <citation type="submission" date="2022-07" db="EMBL/GenBank/DDBJ databases">
        <title>Genome-wide signatures of adaptation to extreme environments.</title>
        <authorList>
            <person name="Cho C.H."/>
            <person name="Yoon H.S."/>
        </authorList>
    </citation>
    <scope>NUCLEOTIDE SEQUENCE [LARGE SCALE GENOMIC DNA]</scope>
    <source>
        <strain evidence="4 5">DBV 063 E5</strain>
    </source>
</reference>
<dbReference type="GO" id="GO:0005829">
    <property type="term" value="C:cytosol"/>
    <property type="evidence" value="ECO:0007669"/>
    <property type="project" value="TreeGrafter"/>
</dbReference>
<evidence type="ECO:0000256" key="3">
    <source>
        <dbReference type="SAM" id="MobiDB-lite"/>
    </source>
</evidence>
<dbReference type="InterPro" id="IPR035902">
    <property type="entry name" value="Nuc_phospho_transferase"/>
</dbReference>
<dbReference type="PANTHER" id="PTHR43285">
    <property type="entry name" value="ANTHRANILATE PHOSPHORIBOSYLTRANSFERASE"/>
    <property type="match status" value="1"/>
</dbReference>
<dbReference type="EMBL" id="JANCYW010000012">
    <property type="protein sequence ID" value="KAK4537341.1"/>
    <property type="molecule type" value="Genomic_DNA"/>
</dbReference>
<evidence type="ECO:0000313" key="5">
    <source>
        <dbReference type="Proteomes" id="UP001301350"/>
    </source>
</evidence>
<sequence length="659" mass="71414">MDSAGASIGFVAVGKPILVRGGERGIAASPWLGGRWGVGRVDGRRAGEDDAGRRVWRRCGSRSRAAPPLWFGASAASRSQQRYSIRIPQVAGRGAASGSTHQRLWQRWSPTRAVEWLRGLGAPEHGFRAARGDVVPGRQRGYDILFGMLIGVVLVSVTWAVRNWLRYRQLPRQQPMTRPPSRGVPLRLDRALRRLLLRWTYVWEAVGWRLGTSPHRTASLPPARHWFAEVTDLYEHVIRDTTLSIEQTRRIFTLLSAGEVVQTAAEARTSDAAATAIPSPAPWSETESAVRALRSAVSTPVMPASVRAAAAQLLLPHLPRLDTVLLSPPSKSPDSAGHRRGPGAVALLFSPSMLPSIALGAALVATACGARVCLVDDLHDSLHRRYASFLQAAHIHPYIPLGHAAYLFDRFHLTLVRSPLAAAPTPLWHLLRSEQTPEGCLGEALAPLLNAYDFDAVVLSPGQQPASIQELETTAQAVAFFRPTKAWLIACQADGDAAHWMGCLLPGGNNWVREIVYTGRQQNGEDVASVEPVQVLPRKYRIREHVGLEQLIGSDAEENARLLQAALRGDEGDGRTFGTPAHSAPSPSSMCGDDVAALRDAIILNAAAMLMASQMAGTLHEGVQAAREVLTTPTVPPVFGSAARCNPALLLWEEWRAAT</sequence>
<protein>
    <submittedName>
        <fullName evidence="4">Uncharacterized protein</fullName>
    </submittedName>
</protein>
<evidence type="ECO:0000256" key="2">
    <source>
        <dbReference type="ARBA" id="ARBA00022679"/>
    </source>
</evidence>
<dbReference type="Gene3D" id="3.40.1030.10">
    <property type="entry name" value="Nucleoside phosphorylase/phosphoribosyltransferase catalytic domain"/>
    <property type="match status" value="1"/>
</dbReference>
<feature type="region of interest" description="Disordered" evidence="3">
    <location>
        <begin position="571"/>
        <end position="590"/>
    </location>
</feature>
<keyword evidence="1" id="KW-0328">Glycosyltransferase</keyword>
<evidence type="ECO:0000313" key="4">
    <source>
        <dbReference type="EMBL" id="KAK4537341.1"/>
    </source>
</evidence>
<dbReference type="GO" id="GO:0004048">
    <property type="term" value="F:anthranilate phosphoribosyltransferase activity"/>
    <property type="evidence" value="ECO:0007669"/>
    <property type="project" value="InterPro"/>
</dbReference>
<proteinExistence type="predicted"/>
<dbReference type="AlphaFoldDB" id="A0AAV9IZ65"/>
<comment type="caution">
    <text evidence="4">The sequence shown here is derived from an EMBL/GenBank/DDBJ whole genome shotgun (WGS) entry which is preliminary data.</text>
</comment>
<keyword evidence="5" id="KW-1185">Reference proteome</keyword>